<comment type="caution">
    <text evidence="2">The sequence shown here is derived from an EMBL/GenBank/DDBJ whole genome shotgun (WGS) entry which is preliminary data.</text>
</comment>
<evidence type="ECO:0000313" key="2">
    <source>
        <dbReference type="EMBL" id="KAF4757694.1"/>
    </source>
</evidence>
<feature type="non-terminal residue" evidence="2">
    <location>
        <position position="1"/>
    </location>
</feature>
<accession>A0A7J6UKB3</accession>
<proteinExistence type="predicted"/>
<dbReference type="AlphaFoldDB" id="A0A7J6UKB3"/>
<organism evidence="2 3">
    <name type="scientific">Perkinsus olseni</name>
    <name type="common">Perkinsus atlanticus</name>
    <dbReference type="NCBI Taxonomy" id="32597"/>
    <lineage>
        <taxon>Eukaryota</taxon>
        <taxon>Sar</taxon>
        <taxon>Alveolata</taxon>
        <taxon>Perkinsozoa</taxon>
        <taxon>Perkinsea</taxon>
        <taxon>Perkinsida</taxon>
        <taxon>Perkinsidae</taxon>
        <taxon>Perkinsus</taxon>
    </lineage>
</organism>
<feature type="non-terminal residue" evidence="2">
    <location>
        <position position="201"/>
    </location>
</feature>
<dbReference type="PROSITE" id="PS50290">
    <property type="entry name" value="PI3_4_KINASE_3"/>
    <property type="match status" value="1"/>
</dbReference>
<evidence type="ECO:0000313" key="3">
    <source>
        <dbReference type="Proteomes" id="UP000553632"/>
    </source>
</evidence>
<keyword evidence="3" id="KW-1185">Reference proteome</keyword>
<dbReference type="SUPFAM" id="SSF56112">
    <property type="entry name" value="Protein kinase-like (PK-like)"/>
    <property type="match status" value="1"/>
</dbReference>
<sequence length="201" mass="21993">DSAARVAQWAVSSADPNKLRTVLLSLNSEEAIAEVFGDECHPDARYTKAAQALQAHIAKKIRDMRRERCEAVDVCKSIVDWANGTRHAVQVLTKRGTSQGTQGIRLVEDLAPGLVSMDLTGLSFEGVPVQRVAAKVQCMTTKSRPKRIAFDSPSGRRFDFLLKGADDVRNDALVMQVIRALGDMLDAEALMCAQPSDKEQL</sequence>
<name>A0A7J6UKB3_PEROL</name>
<evidence type="ECO:0000259" key="1">
    <source>
        <dbReference type="PROSITE" id="PS50290"/>
    </source>
</evidence>
<feature type="domain" description="PI3K/PI4K catalytic" evidence="1">
    <location>
        <begin position="132"/>
        <end position="201"/>
    </location>
</feature>
<reference evidence="2 3" key="1">
    <citation type="submission" date="2020-04" db="EMBL/GenBank/DDBJ databases">
        <title>Perkinsus olseni comparative genomics.</title>
        <authorList>
            <person name="Bogema D.R."/>
        </authorList>
    </citation>
    <scope>NUCLEOTIDE SEQUENCE [LARGE SCALE GENOMIC DNA]</scope>
    <source>
        <strain evidence="2 3">ATCC PRA-207</strain>
    </source>
</reference>
<dbReference type="Proteomes" id="UP000553632">
    <property type="component" value="Unassembled WGS sequence"/>
</dbReference>
<dbReference type="EMBL" id="JABANO010002355">
    <property type="protein sequence ID" value="KAF4757694.1"/>
    <property type="molecule type" value="Genomic_DNA"/>
</dbReference>
<dbReference type="InterPro" id="IPR000403">
    <property type="entry name" value="PI3/4_kinase_cat_dom"/>
</dbReference>
<protein>
    <recommendedName>
        <fullName evidence="1">PI3K/PI4K catalytic domain-containing protein</fullName>
    </recommendedName>
</protein>
<dbReference type="InterPro" id="IPR011009">
    <property type="entry name" value="Kinase-like_dom_sf"/>
</dbReference>
<gene>
    <name evidence="2" type="ORF">FOZ63_021040</name>
</gene>
<dbReference type="Gene3D" id="3.30.1010.10">
    <property type="entry name" value="Phosphatidylinositol 3-kinase Catalytic Subunit, Chain A, domain 4"/>
    <property type="match status" value="1"/>
</dbReference>